<name>A0ABD3MC63_9STRA</name>
<feature type="compositionally biased region" description="Low complexity" evidence="1">
    <location>
        <begin position="535"/>
        <end position="546"/>
    </location>
</feature>
<dbReference type="AlphaFoldDB" id="A0ABD3MC63"/>
<evidence type="ECO:0000313" key="3">
    <source>
        <dbReference type="EMBL" id="KAL3761177.1"/>
    </source>
</evidence>
<feature type="region of interest" description="Disordered" evidence="1">
    <location>
        <begin position="122"/>
        <end position="141"/>
    </location>
</feature>
<accession>A0ABD3MC63</accession>
<dbReference type="InterPro" id="IPR051589">
    <property type="entry name" value="Sialate-O-sulfotransferase"/>
</dbReference>
<keyword evidence="2" id="KW-0812">Transmembrane</keyword>
<feature type="region of interest" description="Disordered" evidence="1">
    <location>
        <begin position="522"/>
        <end position="564"/>
    </location>
</feature>
<gene>
    <name evidence="3" type="ORF">ACHAWU_000272</name>
</gene>
<keyword evidence="2" id="KW-0472">Membrane</keyword>
<feature type="compositionally biased region" description="Pro residues" evidence="1">
    <location>
        <begin position="547"/>
        <end position="561"/>
    </location>
</feature>
<sequence>MTMPSSSSSSSPAVLHGLAFCSSCKTMGRRRRFVAWIAIAAVAAFAILSSMNAIDTIAIFPSSYNNENDNGWNGRRSMEEVLMMHNLPNNSSTTPTTLLDTLRRRQLILDQCPDHVLSPLHKQQLQTTQSQEDGQTNSFYYASSSSSAPPLFYAASFPGSGDKLITKYLVEKLTGLHVGDAAAATSAGDGGTSGDDGDGEEDRGGPEASSATTDHHGEYKRMVAVRTHFPHTSGQLAPFDRDIPRAIVLLRNPLHAIPNYFDRMYEMKNHLPTGSSSSVSSSSSQKEEARNAWIEWRDTQLSSQLMLYRRFVSYWMDRHAGKGENDRLYFSYESLVNEESGPGETLRLVLFLERGIRESAMEWTKAQLGGSNPDGGQVEGEADFSAEEMSEGSGRIPQPIEDGLSSSSMEELIDRAGKDATMMMAAADDVPCIWKEVVYSTMLSLQSENADELTHIFGVDGGEWNSVDRPYTPENLAEMTDMLLQLLNRWSRHQRVLTILSVYHRVVNREYLASTGNLEAALSGQDKDAQEQHQKMQQQSEEQQQQQPPPLLQGPPPPPLSMLPFHIIQASPPNTASTVATNWLVGLFEPQKDVAFMKNNWPQEPIQQSGKDTTIDANIVTKTHNMDLLTLYKLIRPSVEEVFFVVSYRDNDPIRDEINELCSYKNVLCIEYEELLYKTEDELHAMVKLLTEKLRKRFKYYFGTDSNWLQLENELDAVERLDATARVAAAMANEPADKVDLKFGIHGGNQSKSSEVAHADGESAGDKIMPYDRLRGRRRRLSIALPGGGCEITWPQPAQGNVQTSYAASYPG</sequence>
<dbReference type="EMBL" id="JALLBG020000156">
    <property type="protein sequence ID" value="KAL3761177.1"/>
    <property type="molecule type" value="Genomic_DNA"/>
</dbReference>
<feature type="compositionally biased region" description="Polar residues" evidence="1">
    <location>
        <begin position="122"/>
        <end position="137"/>
    </location>
</feature>
<dbReference type="Proteomes" id="UP001530293">
    <property type="component" value="Unassembled WGS sequence"/>
</dbReference>
<evidence type="ECO:0008006" key="5">
    <source>
        <dbReference type="Google" id="ProtNLM"/>
    </source>
</evidence>
<reference evidence="3 4" key="1">
    <citation type="submission" date="2024-10" db="EMBL/GenBank/DDBJ databases">
        <title>Updated reference genomes for cyclostephanoid diatoms.</title>
        <authorList>
            <person name="Roberts W.R."/>
            <person name="Alverson A.J."/>
        </authorList>
    </citation>
    <scope>NUCLEOTIDE SEQUENCE [LARGE SCALE GENOMIC DNA]</scope>
    <source>
        <strain evidence="3 4">AJA232-27</strain>
    </source>
</reference>
<organism evidence="3 4">
    <name type="scientific">Discostella pseudostelligera</name>
    <dbReference type="NCBI Taxonomy" id="259834"/>
    <lineage>
        <taxon>Eukaryota</taxon>
        <taxon>Sar</taxon>
        <taxon>Stramenopiles</taxon>
        <taxon>Ochrophyta</taxon>
        <taxon>Bacillariophyta</taxon>
        <taxon>Coscinodiscophyceae</taxon>
        <taxon>Thalassiosirophycidae</taxon>
        <taxon>Stephanodiscales</taxon>
        <taxon>Stephanodiscaceae</taxon>
        <taxon>Discostella</taxon>
    </lineage>
</organism>
<feature type="transmembrane region" description="Helical" evidence="2">
    <location>
        <begin position="33"/>
        <end position="54"/>
    </location>
</feature>
<dbReference type="PANTHER" id="PTHR45964">
    <property type="entry name" value="WSCD FAMILY MEMBER CG9164"/>
    <property type="match status" value="1"/>
</dbReference>
<keyword evidence="4" id="KW-1185">Reference proteome</keyword>
<evidence type="ECO:0000256" key="2">
    <source>
        <dbReference type="SAM" id="Phobius"/>
    </source>
</evidence>
<protein>
    <recommendedName>
        <fullName evidence="5">Sulfotransferase domain-containing protein</fullName>
    </recommendedName>
</protein>
<comment type="caution">
    <text evidence="3">The sequence shown here is derived from an EMBL/GenBank/DDBJ whole genome shotgun (WGS) entry which is preliminary data.</text>
</comment>
<dbReference type="PANTHER" id="PTHR45964:SF5">
    <property type="entry name" value="WSCD FAMILY MEMBER CG9164"/>
    <property type="match status" value="1"/>
</dbReference>
<proteinExistence type="predicted"/>
<keyword evidence="2" id="KW-1133">Transmembrane helix</keyword>
<feature type="region of interest" description="Disordered" evidence="1">
    <location>
        <begin position="183"/>
        <end position="217"/>
    </location>
</feature>
<evidence type="ECO:0000313" key="4">
    <source>
        <dbReference type="Proteomes" id="UP001530293"/>
    </source>
</evidence>
<evidence type="ECO:0000256" key="1">
    <source>
        <dbReference type="SAM" id="MobiDB-lite"/>
    </source>
</evidence>
<feature type="compositionally biased region" description="Basic and acidic residues" evidence="1">
    <location>
        <begin position="525"/>
        <end position="534"/>
    </location>
</feature>